<name>A0ABQ6E2G0_9GAMM</name>
<dbReference type="PROSITE" id="PS50111">
    <property type="entry name" value="CHEMOTAXIS_TRANSDUC_2"/>
    <property type="match status" value="1"/>
</dbReference>
<dbReference type="Gene3D" id="1.10.287.950">
    <property type="entry name" value="Methyl-accepting chemotaxis protein"/>
    <property type="match status" value="1"/>
</dbReference>
<proteinExistence type="inferred from homology"/>
<keyword evidence="5" id="KW-0472">Membrane</keyword>
<dbReference type="PRINTS" id="PR00260">
    <property type="entry name" value="CHEMTRNSDUCR"/>
</dbReference>
<evidence type="ECO:0000256" key="3">
    <source>
        <dbReference type="ARBA" id="ARBA00029447"/>
    </source>
</evidence>
<organism evidence="8 9">
    <name type="scientific">Psychromonas marina</name>
    <dbReference type="NCBI Taxonomy" id="88364"/>
    <lineage>
        <taxon>Bacteria</taxon>
        <taxon>Pseudomonadati</taxon>
        <taxon>Pseudomonadota</taxon>
        <taxon>Gammaproteobacteria</taxon>
        <taxon>Alteromonadales</taxon>
        <taxon>Psychromonadaceae</taxon>
        <taxon>Psychromonas</taxon>
    </lineage>
</organism>
<accession>A0ABQ6E2G0</accession>
<gene>
    <name evidence="8" type="ORF">GCM10007916_24320</name>
</gene>
<keyword evidence="5" id="KW-0812">Transmembrane</keyword>
<dbReference type="CDD" id="cd06225">
    <property type="entry name" value="HAMP"/>
    <property type="match status" value="1"/>
</dbReference>
<evidence type="ECO:0000313" key="8">
    <source>
        <dbReference type="EMBL" id="GLS91363.1"/>
    </source>
</evidence>
<dbReference type="PANTHER" id="PTHR32089:SF55">
    <property type="entry name" value="METHYL ACCEPTING SENSORY TRANSDUCER WITH CACHE_2 SMALL MOLECULE BINDING DOMAIN"/>
    <property type="match status" value="1"/>
</dbReference>
<dbReference type="RefSeq" id="WP_284204479.1">
    <property type="nucleotide sequence ID" value="NZ_BSPQ01000013.1"/>
</dbReference>
<dbReference type="SMART" id="SM00283">
    <property type="entry name" value="MA"/>
    <property type="match status" value="1"/>
</dbReference>
<dbReference type="InterPro" id="IPR004089">
    <property type="entry name" value="MCPsignal_dom"/>
</dbReference>
<keyword evidence="9" id="KW-1185">Reference proteome</keyword>
<dbReference type="EMBL" id="BSPQ01000013">
    <property type="protein sequence ID" value="GLS91363.1"/>
    <property type="molecule type" value="Genomic_DNA"/>
</dbReference>
<dbReference type="PANTHER" id="PTHR32089">
    <property type="entry name" value="METHYL-ACCEPTING CHEMOTAXIS PROTEIN MCPB"/>
    <property type="match status" value="1"/>
</dbReference>
<dbReference type="Proteomes" id="UP001157353">
    <property type="component" value="Unassembled WGS sequence"/>
</dbReference>
<dbReference type="SUPFAM" id="SSF58104">
    <property type="entry name" value="Methyl-accepting chemotaxis protein (MCP) signaling domain"/>
    <property type="match status" value="1"/>
</dbReference>
<evidence type="ECO:0000313" key="9">
    <source>
        <dbReference type="Proteomes" id="UP001157353"/>
    </source>
</evidence>
<keyword evidence="2 4" id="KW-0807">Transducer</keyword>
<dbReference type="Pfam" id="PF00015">
    <property type="entry name" value="MCPsignal"/>
    <property type="match status" value="1"/>
</dbReference>
<dbReference type="InterPro" id="IPR003660">
    <property type="entry name" value="HAMP_dom"/>
</dbReference>
<dbReference type="PROSITE" id="PS50885">
    <property type="entry name" value="HAMP"/>
    <property type="match status" value="1"/>
</dbReference>
<comment type="caution">
    <text evidence="8">The sequence shown here is derived from an EMBL/GenBank/DDBJ whole genome shotgun (WGS) entry which is preliminary data.</text>
</comment>
<comment type="similarity">
    <text evidence="3">Belongs to the methyl-accepting chemotaxis (MCP) protein family.</text>
</comment>
<reference evidence="9" key="1">
    <citation type="journal article" date="2019" name="Int. J. Syst. Evol. Microbiol.">
        <title>The Global Catalogue of Microorganisms (GCM) 10K type strain sequencing project: providing services to taxonomists for standard genome sequencing and annotation.</title>
        <authorList>
            <consortium name="The Broad Institute Genomics Platform"/>
            <consortium name="The Broad Institute Genome Sequencing Center for Infectious Disease"/>
            <person name="Wu L."/>
            <person name="Ma J."/>
        </authorList>
    </citation>
    <scope>NUCLEOTIDE SEQUENCE [LARGE SCALE GENOMIC DNA]</scope>
    <source>
        <strain evidence="9">NBRC 103166</strain>
    </source>
</reference>
<dbReference type="Pfam" id="PF00672">
    <property type="entry name" value="HAMP"/>
    <property type="match status" value="1"/>
</dbReference>
<dbReference type="SMART" id="SM00304">
    <property type="entry name" value="HAMP"/>
    <property type="match status" value="1"/>
</dbReference>
<sequence>MTNQVGFQTKIYFTVAAVLFVTMLTSYFSVNYSVGNYIYESDASHISNNSTLLESNITSQIQAKIDLANNLSVGIIDIDLIEERSGFLHIYKVLNGIIFGAEGAVDDQHKSQRLFKIAQLVQDTEQGLLISNIKQIESKDVIYIAVAQPDNSVNVFYVDLDFIPILIEKANTQGSYLEIFDAKNTLLYSNKITGNLNIFNNTLTLPGMSWTIKNYIDTDFIETNTDMINKQITFALLFVGLIIIPLSLLAIGIITKPISTLRKVTEQLAQGHGDLTHRIIVTSNDDLGKIANNINIFIAQLQDMMQKISDSSQLIETGVNTLNQRADSNQSLINHHVSEAELVATAITEMSTAAQSVSTSTSLATTLTQKAEQGVCESREIVNEAVSSVTSLAQEVNTMSTAIADMSNHTDRISVVLGVIGGIADQTNLLALNAAIEAARAGEQGRGFSVVADEVRALAARTQNSTSEINQMLQELQHGTKSVVDAMELTTTSCQSSAEKTAKVTASLDLMSVEISEIHSHSIQIATSAEEQCLVTDDVARNMAVIKKVIGNISDNGNATTCTTTQLTDANRSLSKMVAQFKI</sequence>
<protein>
    <submittedName>
        <fullName evidence="8">Methyl-accepting chemotaxis protein</fullName>
    </submittedName>
</protein>
<evidence type="ECO:0000256" key="5">
    <source>
        <dbReference type="SAM" id="Phobius"/>
    </source>
</evidence>
<evidence type="ECO:0000259" key="7">
    <source>
        <dbReference type="PROSITE" id="PS50885"/>
    </source>
</evidence>
<feature type="domain" description="HAMP" evidence="7">
    <location>
        <begin position="252"/>
        <end position="306"/>
    </location>
</feature>
<dbReference type="InterPro" id="IPR004090">
    <property type="entry name" value="Chemotax_Me-accpt_rcpt"/>
</dbReference>
<evidence type="ECO:0000256" key="1">
    <source>
        <dbReference type="ARBA" id="ARBA00004370"/>
    </source>
</evidence>
<keyword evidence="5" id="KW-1133">Transmembrane helix</keyword>
<comment type="subcellular location">
    <subcellularLocation>
        <location evidence="1">Membrane</location>
    </subcellularLocation>
</comment>
<evidence type="ECO:0000259" key="6">
    <source>
        <dbReference type="PROSITE" id="PS50111"/>
    </source>
</evidence>
<evidence type="ECO:0000256" key="2">
    <source>
        <dbReference type="ARBA" id="ARBA00023224"/>
    </source>
</evidence>
<dbReference type="CDD" id="cd11386">
    <property type="entry name" value="MCP_signal"/>
    <property type="match status" value="1"/>
</dbReference>
<feature type="domain" description="Methyl-accepting transducer" evidence="6">
    <location>
        <begin position="311"/>
        <end position="547"/>
    </location>
</feature>
<feature type="transmembrane region" description="Helical" evidence="5">
    <location>
        <begin position="12"/>
        <end position="30"/>
    </location>
</feature>
<feature type="transmembrane region" description="Helical" evidence="5">
    <location>
        <begin position="232"/>
        <end position="254"/>
    </location>
</feature>
<evidence type="ECO:0000256" key="4">
    <source>
        <dbReference type="PROSITE-ProRule" id="PRU00284"/>
    </source>
</evidence>